<dbReference type="STRING" id="22663.A0A2I0INL4"/>
<keyword evidence="3" id="KW-1185">Reference proteome</keyword>
<dbReference type="Proteomes" id="UP000233551">
    <property type="component" value="Unassembled WGS sequence"/>
</dbReference>
<protein>
    <submittedName>
        <fullName evidence="2">Uncharacterized protein</fullName>
    </submittedName>
</protein>
<sequence>MALNMLTVGSTVKYRKNLFTFPCSLSSHHLNSFAFKIFSDGSLADGLRLSSVNGLWLDKPQFVNPSFKKYWKNLLIFFCSPSSHHLNSFASNIAFKIFFDGSPADGPRLSFVNGLWLDKSYSQNPSFKKVLETAYRATIHFTGFRNKIQFLYFHLTPWSSSLPAIGFFTFKP</sequence>
<proteinExistence type="inferred from homology"/>
<dbReference type="InterPro" id="IPR036186">
    <property type="entry name" value="Serpin_sf"/>
</dbReference>
<dbReference type="EMBL" id="PGOL01002706">
    <property type="protein sequence ID" value="PKI45567.1"/>
    <property type="molecule type" value="Genomic_DNA"/>
</dbReference>
<evidence type="ECO:0000313" key="3">
    <source>
        <dbReference type="Proteomes" id="UP000233551"/>
    </source>
</evidence>
<comment type="similarity">
    <text evidence="1">Belongs to the serpin family.</text>
</comment>
<accession>A0A2I0INL4</accession>
<dbReference type="InterPro" id="IPR042178">
    <property type="entry name" value="Serpin_sf_1"/>
</dbReference>
<name>A0A2I0INL4_PUNGR</name>
<evidence type="ECO:0000313" key="2">
    <source>
        <dbReference type="EMBL" id="PKI45567.1"/>
    </source>
</evidence>
<dbReference type="SUPFAM" id="SSF56574">
    <property type="entry name" value="Serpins"/>
    <property type="match status" value="1"/>
</dbReference>
<evidence type="ECO:0000256" key="1">
    <source>
        <dbReference type="ARBA" id="ARBA00009500"/>
    </source>
</evidence>
<reference evidence="2 3" key="1">
    <citation type="submission" date="2017-11" db="EMBL/GenBank/DDBJ databases">
        <title>De-novo sequencing of pomegranate (Punica granatum L.) genome.</title>
        <authorList>
            <person name="Akparov Z."/>
            <person name="Amiraslanov A."/>
            <person name="Hajiyeva S."/>
            <person name="Abbasov M."/>
            <person name="Kaur K."/>
            <person name="Hamwieh A."/>
            <person name="Solovyev V."/>
            <person name="Salamov A."/>
            <person name="Braich B."/>
            <person name="Kosarev P."/>
            <person name="Mahmoud A."/>
            <person name="Hajiyev E."/>
            <person name="Babayeva S."/>
            <person name="Izzatullayeva V."/>
            <person name="Mammadov A."/>
            <person name="Mammadov A."/>
            <person name="Sharifova S."/>
            <person name="Ojaghi J."/>
            <person name="Eynullazada K."/>
            <person name="Bayramov B."/>
            <person name="Abdulazimova A."/>
            <person name="Shahmuradov I."/>
        </authorList>
    </citation>
    <scope>NUCLEOTIDE SEQUENCE [LARGE SCALE GENOMIC DNA]</scope>
    <source>
        <strain evidence="3">cv. AG2017</strain>
        <tissue evidence="2">Leaf</tissue>
    </source>
</reference>
<dbReference type="AlphaFoldDB" id="A0A2I0INL4"/>
<dbReference type="Gene3D" id="3.30.497.10">
    <property type="entry name" value="Antithrombin, subunit I, domain 2"/>
    <property type="match status" value="2"/>
</dbReference>
<comment type="caution">
    <text evidence="2">The sequence shown here is derived from an EMBL/GenBank/DDBJ whole genome shotgun (WGS) entry which is preliminary data.</text>
</comment>
<organism evidence="2 3">
    <name type="scientific">Punica granatum</name>
    <name type="common">Pomegranate</name>
    <dbReference type="NCBI Taxonomy" id="22663"/>
    <lineage>
        <taxon>Eukaryota</taxon>
        <taxon>Viridiplantae</taxon>
        <taxon>Streptophyta</taxon>
        <taxon>Embryophyta</taxon>
        <taxon>Tracheophyta</taxon>
        <taxon>Spermatophyta</taxon>
        <taxon>Magnoliopsida</taxon>
        <taxon>eudicotyledons</taxon>
        <taxon>Gunneridae</taxon>
        <taxon>Pentapetalae</taxon>
        <taxon>rosids</taxon>
        <taxon>malvids</taxon>
        <taxon>Myrtales</taxon>
        <taxon>Lythraceae</taxon>
        <taxon>Punica</taxon>
    </lineage>
</organism>
<gene>
    <name evidence="2" type="ORF">CRG98_034085</name>
</gene>